<name>C0Z7X6_BREBN</name>
<accession>C0Z7X6</accession>
<organism evidence="1 2">
    <name type="scientific">Brevibacillus brevis (strain 47 / JCM 6285 / NBRC 100599)</name>
    <dbReference type="NCBI Taxonomy" id="358681"/>
    <lineage>
        <taxon>Bacteria</taxon>
        <taxon>Bacillati</taxon>
        <taxon>Bacillota</taxon>
        <taxon>Bacilli</taxon>
        <taxon>Bacillales</taxon>
        <taxon>Paenibacillaceae</taxon>
        <taxon>Brevibacillus</taxon>
    </lineage>
</organism>
<reference evidence="1 2" key="1">
    <citation type="submission" date="2005-03" db="EMBL/GenBank/DDBJ databases">
        <title>Brevibacillus brevis strain 47, complete genome.</title>
        <authorList>
            <person name="Hosoyama A."/>
            <person name="Yamada R."/>
            <person name="Hongo Y."/>
            <person name="Terui Y."/>
            <person name="Ankai A."/>
            <person name="Masuyama W."/>
            <person name="Sekiguchi M."/>
            <person name="Takeda T."/>
            <person name="Asano K."/>
            <person name="Ohji S."/>
            <person name="Ichikawa N."/>
            <person name="Narita S."/>
            <person name="Aoki N."/>
            <person name="Miura H."/>
            <person name="Matsushita S."/>
            <person name="Sekigawa T."/>
            <person name="Yamagata H."/>
            <person name="Yoshikawa H."/>
            <person name="Udaka S."/>
            <person name="Tanikawa S."/>
            <person name="Fujita N."/>
        </authorList>
    </citation>
    <scope>NUCLEOTIDE SEQUENCE [LARGE SCALE GENOMIC DNA]</scope>
    <source>
        <strain evidence="2">47 / JCM 6285 / NBRC 100599</strain>
    </source>
</reference>
<gene>
    <name evidence="1" type="ordered locus">BBR47_13920</name>
</gene>
<sequence>MKLKFPAIYSGAELGSRGAWTGNSLLPRCFSVFLKALNEKGM</sequence>
<dbReference type="EMBL" id="AP008955">
    <property type="protein sequence ID" value="BAH42369.1"/>
    <property type="molecule type" value="Genomic_DNA"/>
</dbReference>
<dbReference type="AlphaFoldDB" id="C0Z7X6"/>
<keyword evidence="2" id="KW-1185">Reference proteome</keyword>
<evidence type="ECO:0000313" key="1">
    <source>
        <dbReference type="EMBL" id="BAH42369.1"/>
    </source>
</evidence>
<evidence type="ECO:0000313" key="2">
    <source>
        <dbReference type="Proteomes" id="UP000001877"/>
    </source>
</evidence>
<dbReference type="Proteomes" id="UP000001877">
    <property type="component" value="Chromosome"/>
</dbReference>
<dbReference type="HOGENOM" id="CLU_3248170_0_0_9"/>
<dbReference type="KEGG" id="bbe:BBR47_13920"/>
<proteinExistence type="predicted"/>
<protein>
    <submittedName>
        <fullName evidence="1">Uncharacterized protein</fullName>
    </submittedName>
</protein>